<evidence type="ECO:0000256" key="8">
    <source>
        <dbReference type="SAM" id="MobiDB-lite"/>
    </source>
</evidence>
<keyword evidence="6" id="KW-0927">Auxin signaling pathway</keyword>
<evidence type="ECO:0000313" key="16">
    <source>
        <dbReference type="EMBL" id="AGT16746.1"/>
    </source>
</evidence>
<feature type="region of interest" description="Disordered" evidence="8">
    <location>
        <begin position="271"/>
        <end position="324"/>
    </location>
</feature>
<evidence type="ECO:0000313" key="12">
    <source>
        <dbReference type="EMBL" id="AGT16616.1"/>
    </source>
</evidence>
<dbReference type="EMBL" id="KF184702">
    <property type="protein sequence ID" value="AGT16616.1"/>
    <property type="molecule type" value="Genomic_DNA"/>
</dbReference>
<feature type="compositionally biased region" description="Basic residues" evidence="8">
    <location>
        <begin position="134"/>
        <end position="143"/>
    </location>
</feature>
<evidence type="ECO:0000313" key="15">
    <source>
        <dbReference type="EMBL" id="AGT16701.1"/>
    </source>
</evidence>
<dbReference type="EMBL" id="KF184816">
    <property type="protein sequence ID" value="AGT16746.1"/>
    <property type="molecule type" value="Genomic_DNA"/>
</dbReference>
<evidence type="ECO:0000313" key="9">
    <source>
        <dbReference type="EMBL" id="AGT15965.1"/>
    </source>
</evidence>
<keyword evidence="3" id="KW-0813">Transport</keyword>
<dbReference type="GO" id="GO:0009734">
    <property type="term" value="P:auxin-activated signaling pathway"/>
    <property type="evidence" value="ECO:0007669"/>
    <property type="project" value="UniProtKB-KW"/>
</dbReference>
<dbReference type="InterPro" id="IPR039621">
    <property type="entry name" value="BG1-like"/>
</dbReference>
<evidence type="ECO:0000313" key="10">
    <source>
        <dbReference type="EMBL" id="AGT16111.1"/>
    </source>
</evidence>
<feature type="compositionally biased region" description="Low complexity" evidence="8">
    <location>
        <begin position="50"/>
        <end position="62"/>
    </location>
</feature>
<accession>A0A059Q0V2</accession>
<dbReference type="EMBL" id="KF184746">
    <property type="protein sequence ID" value="AGT15965.1"/>
    <property type="molecule type" value="Genomic_DNA"/>
</dbReference>
<dbReference type="EMBL" id="KF184923">
    <property type="protein sequence ID" value="AGT16111.1"/>
    <property type="molecule type" value="Genomic_DNA"/>
</dbReference>
<feature type="compositionally biased region" description="Basic and acidic residues" evidence="8">
    <location>
        <begin position="34"/>
        <end position="49"/>
    </location>
</feature>
<keyword evidence="5" id="KW-0472">Membrane</keyword>
<feature type="compositionally biased region" description="Basic and acidic residues" evidence="8">
    <location>
        <begin position="116"/>
        <end position="133"/>
    </location>
</feature>
<keyword evidence="4" id="KW-1003">Cell membrane</keyword>
<organism evidence="13">
    <name type="scientific">Saccharum hybrid cultivar R570</name>
    <dbReference type="NCBI Taxonomy" id="131158"/>
    <lineage>
        <taxon>Eukaryota</taxon>
        <taxon>Viridiplantae</taxon>
        <taxon>Streptophyta</taxon>
        <taxon>Embryophyta</taxon>
        <taxon>Tracheophyta</taxon>
        <taxon>Spermatophyta</taxon>
        <taxon>Magnoliopsida</taxon>
        <taxon>Liliopsida</taxon>
        <taxon>Poales</taxon>
        <taxon>Poaceae</taxon>
        <taxon>PACMAD clade</taxon>
        <taxon>Panicoideae</taxon>
        <taxon>Andropogonodae</taxon>
        <taxon>Andropogoneae</taxon>
        <taxon>Saccharinae</taxon>
        <taxon>Saccharum</taxon>
        <taxon>Saccharum officinarum species complex</taxon>
    </lineage>
</organism>
<dbReference type="EMBL" id="KF184677">
    <property type="protein sequence ID" value="AGT16580.1"/>
    <property type="molecule type" value="Genomic_DNA"/>
</dbReference>
<feature type="region of interest" description="Disordered" evidence="8">
    <location>
        <begin position="1"/>
        <end position="145"/>
    </location>
</feature>
<evidence type="ECO:0000256" key="3">
    <source>
        <dbReference type="ARBA" id="ARBA00022448"/>
    </source>
</evidence>
<dbReference type="EMBL" id="KF184772">
    <property type="protein sequence ID" value="AGT16701.1"/>
    <property type="molecule type" value="Genomic_DNA"/>
</dbReference>
<dbReference type="PANTHER" id="PTHR33541:SF8">
    <property type="entry name" value="OS02G0776600 PROTEIN"/>
    <property type="match status" value="1"/>
</dbReference>
<feature type="coiled-coil region" evidence="7">
    <location>
        <begin position="236"/>
        <end position="270"/>
    </location>
</feature>
<proteinExistence type="inferred from homology"/>
<evidence type="ECO:0000256" key="7">
    <source>
        <dbReference type="SAM" id="Coils"/>
    </source>
</evidence>
<dbReference type="EMBL" id="KF184736">
    <property type="protein sequence ID" value="AGT16651.1"/>
    <property type="molecule type" value="Genomic_DNA"/>
</dbReference>
<evidence type="ECO:0000313" key="13">
    <source>
        <dbReference type="EMBL" id="AGT16634.1"/>
    </source>
</evidence>
<evidence type="ECO:0000256" key="5">
    <source>
        <dbReference type="ARBA" id="ARBA00023136"/>
    </source>
</evidence>
<evidence type="ECO:0000256" key="2">
    <source>
        <dbReference type="ARBA" id="ARBA00010067"/>
    </source>
</evidence>
<dbReference type="AlphaFoldDB" id="A0A059Q0V2"/>
<evidence type="ECO:0000313" key="14">
    <source>
        <dbReference type="EMBL" id="AGT16651.1"/>
    </source>
</evidence>
<protein>
    <submittedName>
        <fullName evidence="13">Uncharacterized protein</fullName>
    </submittedName>
</protein>
<feature type="compositionally biased region" description="Low complexity" evidence="8">
    <location>
        <begin position="74"/>
        <end position="83"/>
    </location>
</feature>
<keyword evidence="7" id="KW-0175">Coiled coil</keyword>
<reference evidence="13" key="1">
    <citation type="submission" date="2013-05" db="EMBL/GenBank/DDBJ databases">
        <title>Building the sugarcane genome for biotechnology and identifying evolutionary trends.</title>
        <authorList>
            <person name="De Setta N."/>
            <person name="Monteiro-Vitorello C.B."/>
            <person name="Metcalfe C.J."/>
            <person name="Cruz G.M.Q."/>
            <person name="Del Bem L.E."/>
            <person name="Vicentini R."/>
            <person name="Nogueira F.T.S."/>
            <person name="Campos R.A."/>
            <person name="Nunes S.L."/>
            <person name="Turrini P.C.G."/>
            <person name="Vieira A.P."/>
            <person name="Cruz E.A.O."/>
            <person name="Correa T.C.S."/>
            <person name="Hotta C.T."/>
            <person name="de Mello-Varani A."/>
            <person name="Vautrin S."/>
            <person name="Trindade A.S."/>
            <person name="Vilela M.M."/>
            <person name="Horta C.L."/>
            <person name="Sato P.M."/>
            <person name="de Andrade R.F."/>
            <person name="Nishiyama M.Y."/>
            <person name="Cardoso-Silva C.B."/>
            <person name="Scortecci K.C."/>
            <person name="Garcia A.A.F."/>
            <person name="Carneiro M.S."/>
            <person name="Kim C."/>
            <person name="Paterson A.H."/>
            <person name="Berges H."/>
            <person name="D'Hont A."/>
            <person name="de-Souza A.P."/>
            <person name="Souza G.M."/>
            <person name="Vincentz M."/>
            <person name="Kitajima J.P."/>
            <person name="Van Sluys M.-A."/>
        </authorList>
    </citation>
    <scope>NUCLEOTIDE SEQUENCE</scope>
</reference>
<comment type="subcellular location">
    <subcellularLocation>
        <location evidence="1">Cell membrane</location>
    </subcellularLocation>
</comment>
<evidence type="ECO:0000256" key="6">
    <source>
        <dbReference type="ARBA" id="ARBA00023294"/>
    </source>
</evidence>
<evidence type="ECO:0000256" key="4">
    <source>
        <dbReference type="ARBA" id="ARBA00022475"/>
    </source>
</evidence>
<feature type="compositionally biased region" description="Low complexity" evidence="8">
    <location>
        <begin position="97"/>
        <end position="107"/>
    </location>
</feature>
<dbReference type="GO" id="GO:0005886">
    <property type="term" value="C:plasma membrane"/>
    <property type="evidence" value="ECO:0007669"/>
    <property type="project" value="UniProtKB-SubCell"/>
</dbReference>
<dbReference type="PANTHER" id="PTHR33541">
    <property type="entry name" value="PROTEIN BIG GRAIN 1-LIKE A-RELATED"/>
    <property type="match status" value="1"/>
</dbReference>
<gene>
    <name evidence="15" type="ORF">SHCRBa_022_O20_R_160</name>
    <name evidence="14" type="ORF">SHCRBa_053_L01_R_250</name>
    <name evidence="11" type="ORF">SHCRBa_101_B12_R_250</name>
    <name evidence="13" type="ORF">SHCRBa_117_K09_R_200</name>
    <name evidence="10" type="ORF">SHCRBa_130_J24_R_160</name>
    <name evidence="9" type="ORF">SHCRBa_142_B14_R_150</name>
    <name evidence="12" type="ORF">SHCRBa_201_D09_R_150</name>
    <name evidence="16" type="ORF">SHCRBa_239_H20_R_60</name>
</gene>
<feature type="compositionally biased region" description="Low complexity" evidence="8">
    <location>
        <begin position="278"/>
        <end position="289"/>
    </location>
</feature>
<dbReference type="EMBL" id="KF184726">
    <property type="protein sequence ID" value="AGT16634.1"/>
    <property type="molecule type" value="Genomic_DNA"/>
</dbReference>
<comment type="similarity">
    <text evidence="2">Belongs to the BIG GRAIN 1 (BG1) plant protein family.</text>
</comment>
<sequence>MPPHDDAARVPPPRPSRGHQPSFSAALLDAIYHSLEDDAEARSSTEARRTPSSSSSPARQTPLPSRRRPTPEQSPSRSSARSPRLQRTPRPWRVRPDPQSNPNSSLLLPPPLPPPHPHEPSTGDRRAADAEKTRSRRKSKRATAKAAPFACLLNALLCNRRPVRARSVDHTPRATAAAPEPASARSILSSRASRMESAATGVILTPARRAVRFSPVATVVDDEHGHGVVGTAPTGLRDAGAEMARAKESAAEAERKVEELLRALGVADELERAKESSESSSDLFELEGLPAFQDRDTEMPRSRTAAGDGAGLLARPRPRVAVSV</sequence>
<name>A0A059Q0V2_9POAL</name>
<evidence type="ECO:0000256" key="1">
    <source>
        <dbReference type="ARBA" id="ARBA00004236"/>
    </source>
</evidence>
<evidence type="ECO:0000313" key="11">
    <source>
        <dbReference type="EMBL" id="AGT16580.1"/>
    </source>
</evidence>